<keyword evidence="2" id="KW-0731">Sigma factor</keyword>
<gene>
    <name evidence="6" type="ORF">ACFO0C_41980</name>
</gene>
<dbReference type="InterPro" id="IPR007627">
    <property type="entry name" value="RNA_pol_sigma70_r2"/>
</dbReference>
<dbReference type="Proteomes" id="UP001595867">
    <property type="component" value="Unassembled WGS sequence"/>
</dbReference>
<dbReference type="InterPro" id="IPR013325">
    <property type="entry name" value="RNA_pol_sigma_r2"/>
</dbReference>
<evidence type="ECO:0000256" key="2">
    <source>
        <dbReference type="ARBA" id="ARBA00023082"/>
    </source>
</evidence>
<dbReference type="Gene3D" id="1.10.1740.10">
    <property type="match status" value="1"/>
</dbReference>
<keyword evidence="1" id="KW-0805">Transcription regulation</keyword>
<protein>
    <submittedName>
        <fullName evidence="6">RNA polymerase sigma factor</fullName>
    </submittedName>
</protein>
<dbReference type="PANTHER" id="PTHR43133">
    <property type="entry name" value="RNA POLYMERASE ECF-TYPE SIGMA FACTO"/>
    <property type="match status" value="1"/>
</dbReference>
<dbReference type="SUPFAM" id="SSF88946">
    <property type="entry name" value="Sigma2 domain of RNA polymerase sigma factors"/>
    <property type="match status" value="1"/>
</dbReference>
<evidence type="ECO:0000256" key="1">
    <source>
        <dbReference type="ARBA" id="ARBA00023015"/>
    </source>
</evidence>
<dbReference type="InterPro" id="IPR039425">
    <property type="entry name" value="RNA_pol_sigma-70-like"/>
</dbReference>
<dbReference type="EMBL" id="JBHSBL010000028">
    <property type="protein sequence ID" value="MFC4071546.1"/>
    <property type="molecule type" value="Genomic_DNA"/>
</dbReference>
<evidence type="ECO:0000313" key="6">
    <source>
        <dbReference type="EMBL" id="MFC4071546.1"/>
    </source>
</evidence>
<reference evidence="7" key="1">
    <citation type="journal article" date="2019" name="Int. J. Syst. Evol. Microbiol.">
        <title>The Global Catalogue of Microorganisms (GCM) 10K type strain sequencing project: providing services to taxonomists for standard genome sequencing and annotation.</title>
        <authorList>
            <consortium name="The Broad Institute Genomics Platform"/>
            <consortium name="The Broad Institute Genome Sequencing Center for Infectious Disease"/>
            <person name="Wu L."/>
            <person name="Ma J."/>
        </authorList>
    </citation>
    <scope>NUCLEOTIDE SEQUENCE [LARGE SCALE GENOMIC DNA]</scope>
    <source>
        <strain evidence="7">TBRC 5832</strain>
    </source>
</reference>
<dbReference type="PANTHER" id="PTHR43133:SF51">
    <property type="entry name" value="RNA POLYMERASE SIGMA FACTOR"/>
    <property type="match status" value="1"/>
</dbReference>
<evidence type="ECO:0000256" key="4">
    <source>
        <dbReference type="SAM" id="MobiDB-lite"/>
    </source>
</evidence>
<proteinExistence type="predicted"/>
<accession>A0ABV8J7Q4</accession>
<evidence type="ECO:0000313" key="7">
    <source>
        <dbReference type="Proteomes" id="UP001595867"/>
    </source>
</evidence>
<feature type="compositionally biased region" description="Low complexity" evidence="4">
    <location>
        <begin position="94"/>
        <end position="104"/>
    </location>
</feature>
<organism evidence="6 7">
    <name type="scientific">Actinoplanes subglobosus</name>
    <dbReference type="NCBI Taxonomy" id="1547892"/>
    <lineage>
        <taxon>Bacteria</taxon>
        <taxon>Bacillati</taxon>
        <taxon>Actinomycetota</taxon>
        <taxon>Actinomycetes</taxon>
        <taxon>Micromonosporales</taxon>
        <taxon>Micromonosporaceae</taxon>
        <taxon>Actinoplanes</taxon>
    </lineage>
</organism>
<dbReference type="RefSeq" id="WP_378072422.1">
    <property type="nucleotide sequence ID" value="NZ_JBHSBL010000028.1"/>
</dbReference>
<evidence type="ECO:0000259" key="5">
    <source>
        <dbReference type="Pfam" id="PF04542"/>
    </source>
</evidence>
<keyword evidence="3" id="KW-0804">Transcription</keyword>
<name>A0ABV8J7Q4_9ACTN</name>
<keyword evidence="7" id="KW-1185">Reference proteome</keyword>
<feature type="region of interest" description="Disordered" evidence="4">
    <location>
        <begin position="85"/>
        <end position="104"/>
    </location>
</feature>
<dbReference type="Pfam" id="PF04542">
    <property type="entry name" value="Sigma70_r2"/>
    <property type="match status" value="1"/>
</dbReference>
<comment type="caution">
    <text evidence="6">The sequence shown here is derived from an EMBL/GenBank/DDBJ whole genome shotgun (WGS) entry which is preliminary data.</text>
</comment>
<evidence type="ECO:0000256" key="3">
    <source>
        <dbReference type="ARBA" id="ARBA00023163"/>
    </source>
</evidence>
<feature type="domain" description="RNA polymerase sigma-70 region 2" evidence="5">
    <location>
        <begin position="19"/>
        <end position="74"/>
    </location>
</feature>
<sequence>MPDRSSTDAAFTDCWKEAKSEVIKFCRSSAGRLGEAEELYQRVMIRAWRGFPSFRGDAAFLTWVLRIARREAARLGAERGRITQAETPLENLGDAEPAVPAEEPPGDAGWIRAAVSRAVTAGALSPGEGAVLEARLDHPDESWEKLGVRLGAAAGACAVAHLRAVPKLRVFVLETDPGLVAGPDALAAAYRRALVAAQPLTEAEAEAFRMVILQRRSGYRRVGWRTALRAACAKVVENLEESSADR</sequence>